<evidence type="ECO:0000313" key="2">
    <source>
        <dbReference type="EMBL" id="KAF7372020.1"/>
    </source>
</evidence>
<name>A0A8H6ZA81_9AGAR</name>
<dbReference type="EMBL" id="JACAZI010000001">
    <property type="protein sequence ID" value="KAF7372020.1"/>
    <property type="molecule type" value="Genomic_DNA"/>
</dbReference>
<feature type="transmembrane region" description="Helical" evidence="1">
    <location>
        <begin position="139"/>
        <end position="159"/>
    </location>
</feature>
<evidence type="ECO:0000256" key="1">
    <source>
        <dbReference type="SAM" id="Phobius"/>
    </source>
</evidence>
<dbReference type="OrthoDB" id="3088731at2759"/>
<keyword evidence="3" id="KW-1185">Reference proteome</keyword>
<keyword evidence="1" id="KW-1133">Transmembrane helix</keyword>
<reference evidence="2" key="1">
    <citation type="submission" date="2020-05" db="EMBL/GenBank/DDBJ databases">
        <title>Mycena genomes resolve the evolution of fungal bioluminescence.</title>
        <authorList>
            <person name="Tsai I.J."/>
        </authorList>
    </citation>
    <scope>NUCLEOTIDE SEQUENCE</scope>
    <source>
        <strain evidence="2">CCC161011</strain>
    </source>
</reference>
<proteinExistence type="predicted"/>
<gene>
    <name evidence="2" type="ORF">MVEN_00060200</name>
</gene>
<dbReference type="Proteomes" id="UP000620124">
    <property type="component" value="Unassembled WGS sequence"/>
</dbReference>
<dbReference type="AlphaFoldDB" id="A0A8H6ZA81"/>
<protein>
    <submittedName>
        <fullName evidence="2">Uncharacterized protein</fullName>
    </submittedName>
</protein>
<keyword evidence="1" id="KW-0472">Membrane</keyword>
<evidence type="ECO:0000313" key="3">
    <source>
        <dbReference type="Proteomes" id="UP000620124"/>
    </source>
</evidence>
<organism evidence="2 3">
    <name type="scientific">Mycena venus</name>
    <dbReference type="NCBI Taxonomy" id="2733690"/>
    <lineage>
        <taxon>Eukaryota</taxon>
        <taxon>Fungi</taxon>
        <taxon>Dikarya</taxon>
        <taxon>Basidiomycota</taxon>
        <taxon>Agaricomycotina</taxon>
        <taxon>Agaricomycetes</taxon>
        <taxon>Agaricomycetidae</taxon>
        <taxon>Agaricales</taxon>
        <taxon>Marasmiineae</taxon>
        <taxon>Mycenaceae</taxon>
        <taxon>Mycena</taxon>
    </lineage>
</organism>
<accession>A0A8H6ZA81</accession>
<keyword evidence="1" id="KW-0812">Transmembrane</keyword>
<sequence>MAHWTSFVTAIQEACTVALSDVNDDLNPAVAKIMYLSSWPSALLATHEGLCVHSPDPLLEALLFKNYAWEKKCVIHSDTQRGPTNGYYNFNLETEEAKNLTLRDFMEYVCFVMQELEEEPDGLQYPQWKNHPPPVSHPVITFAKIVIFPVVGLLGLICMSGRTSNSQ</sequence>
<comment type="caution">
    <text evidence="2">The sequence shown here is derived from an EMBL/GenBank/DDBJ whole genome shotgun (WGS) entry which is preliminary data.</text>
</comment>